<keyword evidence="3" id="KW-1185">Reference proteome</keyword>
<organism evidence="2 3">
    <name type="scientific">Dipteronia sinensis</name>
    <dbReference type="NCBI Taxonomy" id="43782"/>
    <lineage>
        <taxon>Eukaryota</taxon>
        <taxon>Viridiplantae</taxon>
        <taxon>Streptophyta</taxon>
        <taxon>Embryophyta</taxon>
        <taxon>Tracheophyta</taxon>
        <taxon>Spermatophyta</taxon>
        <taxon>Magnoliopsida</taxon>
        <taxon>eudicotyledons</taxon>
        <taxon>Gunneridae</taxon>
        <taxon>Pentapetalae</taxon>
        <taxon>rosids</taxon>
        <taxon>malvids</taxon>
        <taxon>Sapindales</taxon>
        <taxon>Sapindaceae</taxon>
        <taxon>Hippocastanoideae</taxon>
        <taxon>Acereae</taxon>
        <taxon>Dipteronia</taxon>
    </lineage>
</organism>
<comment type="caution">
    <text evidence="2">The sequence shown here is derived from an EMBL/GenBank/DDBJ whole genome shotgun (WGS) entry which is preliminary data.</text>
</comment>
<dbReference type="InterPro" id="IPR004332">
    <property type="entry name" value="Transposase_MuDR"/>
</dbReference>
<sequence>MENPIFKIGMEFGSADVFRKVIRAHAMKHKRNIKFQKNDTNRVKAVCKDQSCNWFVFASWLGDHKTFKIKSLVDAHTCAMNFKNTFVNSKMIVDKYLGQWRENPEWNFAGMSQQLKTDTNIDASIWQYYRARTKAKQLIQGSIKDQYSKLWEYCAKVKRMNPRSSVIMKCSSEDGDETPKFKRLYICLDALKK</sequence>
<name>A0AAD9ZKG4_9ROSI</name>
<evidence type="ECO:0000313" key="2">
    <source>
        <dbReference type="EMBL" id="KAK3182919.1"/>
    </source>
</evidence>
<dbReference type="Proteomes" id="UP001281410">
    <property type="component" value="Unassembled WGS sequence"/>
</dbReference>
<evidence type="ECO:0000313" key="3">
    <source>
        <dbReference type="Proteomes" id="UP001281410"/>
    </source>
</evidence>
<dbReference type="Pfam" id="PF03108">
    <property type="entry name" value="DBD_Tnp_Mut"/>
    <property type="match status" value="1"/>
</dbReference>
<dbReference type="AlphaFoldDB" id="A0AAD9ZKG4"/>
<feature type="domain" description="Transposase MuDR plant" evidence="1">
    <location>
        <begin position="6"/>
        <end position="69"/>
    </location>
</feature>
<proteinExistence type="predicted"/>
<evidence type="ECO:0000259" key="1">
    <source>
        <dbReference type="Pfam" id="PF03108"/>
    </source>
</evidence>
<gene>
    <name evidence="2" type="ORF">Dsin_030205</name>
</gene>
<dbReference type="PANTHER" id="PTHR31973:SF187">
    <property type="entry name" value="MUTATOR TRANSPOSASE MUDRA PROTEIN"/>
    <property type="match status" value="1"/>
</dbReference>
<dbReference type="PANTHER" id="PTHR31973">
    <property type="entry name" value="POLYPROTEIN, PUTATIVE-RELATED"/>
    <property type="match status" value="1"/>
</dbReference>
<accession>A0AAD9ZKG4</accession>
<dbReference type="EMBL" id="JANJYJ010000010">
    <property type="protein sequence ID" value="KAK3182919.1"/>
    <property type="molecule type" value="Genomic_DNA"/>
</dbReference>
<reference evidence="2" key="1">
    <citation type="journal article" date="2023" name="Plant J.">
        <title>Genome sequences and population genomics provide insights into the demographic history, inbreeding, and mutation load of two 'living fossil' tree species of Dipteronia.</title>
        <authorList>
            <person name="Feng Y."/>
            <person name="Comes H.P."/>
            <person name="Chen J."/>
            <person name="Zhu S."/>
            <person name="Lu R."/>
            <person name="Zhang X."/>
            <person name="Li P."/>
            <person name="Qiu J."/>
            <person name="Olsen K.M."/>
            <person name="Qiu Y."/>
        </authorList>
    </citation>
    <scope>NUCLEOTIDE SEQUENCE</scope>
    <source>
        <strain evidence="2">NBL</strain>
    </source>
</reference>
<protein>
    <recommendedName>
        <fullName evidence="1">Transposase MuDR plant domain-containing protein</fullName>
    </recommendedName>
</protein>